<protein>
    <submittedName>
        <fullName evidence="3">Uncharacterized protein</fullName>
    </submittedName>
</protein>
<feature type="transmembrane region" description="Helical" evidence="2">
    <location>
        <begin position="12"/>
        <end position="33"/>
    </location>
</feature>
<organism evidence="3 4">
    <name type="scientific">Listeria cossartiae subsp. cayugensis</name>
    <dbReference type="NCBI Taxonomy" id="2713505"/>
    <lineage>
        <taxon>Bacteria</taxon>
        <taxon>Bacillati</taxon>
        <taxon>Bacillota</taxon>
        <taxon>Bacilli</taxon>
        <taxon>Bacillales</taxon>
        <taxon>Listeriaceae</taxon>
        <taxon>Listeria</taxon>
        <taxon>Listeria cossartiae</taxon>
    </lineage>
</organism>
<evidence type="ECO:0000313" key="3">
    <source>
        <dbReference type="EMBL" id="MBC2251133.1"/>
    </source>
</evidence>
<comment type="caution">
    <text evidence="3">The sequence shown here is derived from an EMBL/GenBank/DDBJ whole genome shotgun (WGS) entry which is preliminary data.</text>
</comment>
<keyword evidence="2" id="KW-1133">Transmembrane helix</keyword>
<dbReference type="RefSeq" id="WP_185605324.1">
    <property type="nucleotide sequence ID" value="NZ_JAARZC010000007.1"/>
</dbReference>
<evidence type="ECO:0000256" key="1">
    <source>
        <dbReference type="SAM" id="Coils"/>
    </source>
</evidence>
<keyword evidence="1" id="KW-0175">Coiled coil</keyword>
<feature type="coiled-coil region" evidence="1">
    <location>
        <begin position="105"/>
        <end position="139"/>
    </location>
</feature>
<reference evidence="3 4" key="1">
    <citation type="submission" date="2020-03" db="EMBL/GenBank/DDBJ databases">
        <title>Soil Listeria distribution.</title>
        <authorList>
            <person name="Liao J."/>
            <person name="Wiedmann M."/>
        </authorList>
    </citation>
    <scope>NUCLEOTIDE SEQUENCE [LARGE SCALE GENOMIC DNA]</scope>
    <source>
        <strain evidence="3 4">FSL L7-0123</strain>
    </source>
</reference>
<dbReference type="EMBL" id="JAARZC010000007">
    <property type="protein sequence ID" value="MBC2251133.1"/>
    <property type="molecule type" value="Genomic_DNA"/>
</dbReference>
<sequence>MNSINQLKVEFVDGVVVILLTALFVIALIMVIASRQERVSSENSKDTIEKFLNRVGWLEMEIQRLSEENKKMLQERKLECASFKISPKEDLFKPVKNGYLLESTISFLLNENQSLEHALEELRIEKASLMNEVEMLLLELEGFSSDSDIT</sequence>
<keyword evidence="2" id="KW-0472">Membrane</keyword>
<dbReference type="AlphaFoldDB" id="A0A7X1DCV1"/>
<keyword evidence="2" id="KW-0812">Transmembrane</keyword>
<evidence type="ECO:0000256" key="2">
    <source>
        <dbReference type="SAM" id="Phobius"/>
    </source>
</evidence>
<gene>
    <name evidence="3" type="ORF">HCB49_14150</name>
</gene>
<evidence type="ECO:0000313" key="4">
    <source>
        <dbReference type="Proteomes" id="UP000559864"/>
    </source>
</evidence>
<accession>A0A7X1DCV1</accession>
<name>A0A7X1DCV1_9LIST</name>
<dbReference type="Proteomes" id="UP000559864">
    <property type="component" value="Unassembled WGS sequence"/>
</dbReference>
<proteinExistence type="predicted"/>
<feature type="coiled-coil region" evidence="1">
    <location>
        <begin position="48"/>
        <end position="75"/>
    </location>
</feature>